<dbReference type="EMBL" id="JARKIB010000006">
    <property type="protein sequence ID" value="KAJ7778951.1"/>
    <property type="molecule type" value="Genomic_DNA"/>
</dbReference>
<keyword evidence="3" id="KW-1185">Reference proteome</keyword>
<evidence type="ECO:0000256" key="1">
    <source>
        <dbReference type="SAM" id="MobiDB-lite"/>
    </source>
</evidence>
<feature type="region of interest" description="Disordered" evidence="1">
    <location>
        <begin position="675"/>
        <end position="698"/>
    </location>
</feature>
<feature type="compositionally biased region" description="Basic and acidic residues" evidence="1">
    <location>
        <begin position="325"/>
        <end position="343"/>
    </location>
</feature>
<evidence type="ECO:0000313" key="3">
    <source>
        <dbReference type="Proteomes" id="UP001215598"/>
    </source>
</evidence>
<proteinExistence type="predicted"/>
<dbReference type="PANTHER" id="PTHR48125">
    <property type="entry name" value="LP07818P1"/>
    <property type="match status" value="1"/>
</dbReference>
<dbReference type="PANTHER" id="PTHR48125:SF12">
    <property type="entry name" value="AT HOOK TRANSCRIPTION FACTOR FAMILY-RELATED"/>
    <property type="match status" value="1"/>
</dbReference>
<sequence length="919" mass="101448">MTSGQKANKTAVLQLIDNFYEYRDQRVDEIWDSQSPENRMTKEWIRKQMTSSAYAGASRAPNYWNGYVRKCNRSSRRTILIARRMEEAGCDAFKDFVSDSEKKDLREEMAEEQKKHVGVRKTNLANIGDVSRNCKKIRVMLEGLRERCGVLSLAFIARGNIKDAARAECLYTGRAADFLTDVFKISVVEFLWRYEAYCSMRDDKLITGRKDVKMFYKHYDYGIRYLLGVELVGLLEDAKAPINPTKISTLARLQSTLDALVTGKMHWRKMMAAQLSKHIAAMDEASACRLRNAKTSQGALPAKSKETVDLSKDEGEEDVEDEGGDAARDKGKEDVEDKGKDAVSDAGEDDNDDDDDKNEEEEEEEAPAAKKTAAANAGKVLAGPPKIKRVRKASSPRPAAKTKGAAKAKPAAAKAAKAKPIAAKTKPTAPKVKPATPKATAGPPQPRPKPRPVVKTPAIEVPTPVAEKENTTPAMNELTGVFDVNTGETQLGKRKRPAEDEGGGRELVDPAADDVLVTRQGRRTESAAAWARREVVLVQLVIEIEITYSEAVRQGSGQGERFKQNVKRKNRKKKINKVDVGGRDGGRGRRGDVREWRCDVWDMLLMGDRAVTTAAAKGDEDGGEDGGVQYLCITEIAIRCAWAHIFCFAACIELPTLLLGLATLLPPPLQHPLRPHLPPHAHPPPPRPPPLLRRHPCDARPRGDTGARVPAACDVVCGVCEGVCERFRARAVKAAKTPAVVEVKHRHPLAPDVYPDARSLARHSTLTPTAVPQQWGSVTLRLRRLRARVDGWASSYCYPSSSPFYYAYSPLSLSLSLTSQGDPPGWFPPSSHLRLGLAWTHRLLSRALRHSNNVWRPQRSILRAVRPRVMVRRMSTSLVRALREVPWAVVMGMGMPSPPTSTSHDGEQIAGVEGEVEVS</sequence>
<name>A0AAD7NXG3_9AGAR</name>
<feature type="compositionally biased region" description="Pro residues" evidence="1">
    <location>
        <begin position="680"/>
        <end position="691"/>
    </location>
</feature>
<reference evidence="2" key="1">
    <citation type="submission" date="2023-03" db="EMBL/GenBank/DDBJ databases">
        <title>Massive genome expansion in bonnet fungi (Mycena s.s.) driven by repeated elements and novel gene families across ecological guilds.</title>
        <authorList>
            <consortium name="Lawrence Berkeley National Laboratory"/>
            <person name="Harder C.B."/>
            <person name="Miyauchi S."/>
            <person name="Viragh M."/>
            <person name="Kuo A."/>
            <person name="Thoen E."/>
            <person name="Andreopoulos B."/>
            <person name="Lu D."/>
            <person name="Skrede I."/>
            <person name="Drula E."/>
            <person name="Henrissat B."/>
            <person name="Morin E."/>
            <person name="Kohler A."/>
            <person name="Barry K."/>
            <person name="LaButti K."/>
            <person name="Morin E."/>
            <person name="Salamov A."/>
            <person name="Lipzen A."/>
            <person name="Mereny Z."/>
            <person name="Hegedus B."/>
            <person name="Baldrian P."/>
            <person name="Stursova M."/>
            <person name="Weitz H."/>
            <person name="Taylor A."/>
            <person name="Grigoriev I.V."/>
            <person name="Nagy L.G."/>
            <person name="Martin F."/>
            <person name="Kauserud H."/>
        </authorList>
    </citation>
    <scope>NUCLEOTIDE SEQUENCE</scope>
    <source>
        <strain evidence="2">CBHHK182m</strain>
    </source>
</reference>
<organism evidence="2 3">
    <name type="scientific">Mycena metata</name>
    <dbReference type="NCBI Taxonomy" id="1033252"/>
    <lineage>
        <taxon>Eukaryota</taxon>
        <taxon>Fungi</taxon>
        <taxon>Dikarya</taxon>
        <taxon>Basidiomycota</taxon>
        <taxon>Agaricomycotina</taxon>
        <taxon>Agaricomycetes</taxon>
        <taxon>Agaricomycetidae</taxon>
        <taxon>Agaricales</taxon>
        <taxon>Marasmiineae</taxon>
        <taxon>Mycenaceae</taxon>
        <taxon>Mycena</taxon>
    </lineage>
</organism>
<feature type="region of interest" description="Disordered" evidence="1">
    <location>
        <begin position="897"/>
        <end position="919"/>
    </location>
</feature>
<feature type="compositionally biased region" description="Basic and acidic residues" evidence="1">
    <location>
        <begin position="303"/>
        <end position="313"/>
    </location>
</feature>
<accession>A0AAD7NXG3</accession>
<feature type="compositionally biased region" description="Acidic residues" evidence="1">
    <location>
        <begin position="314"/>
        <end position="324"/>
    </location>
</feature>
<dbReference type="AlphaFoldDB" id="A0AAD7NXG3"/>
<evidence type="ECO:0000313" key="2">
    <source>
        <dbReference type="EMBL" id="KAJ7778951.1"/>
    </source>
</evidence>
<feature type="compositionally biased region" description="Acidic residues" evidence="1">
    <location>
        <begin position="346"/>
        <end position="366"/>
    </location>
</feature>
<comment type="caution">
    <text evidence="2">The sequence shown here is derived from an EMBL/GenBank/DDBJ whole genome shotgun (WGS) entry which is preliminary data.</text>
</comment>
<gene>
    <name evidence="2" type="ORF">B0H16DRAFT_1838030</name>
</gene>
<protein>
    <submittedName>
        <fullName evidence="2">Uncharacterized protein</fullName>
    </submittedName>
</protein>
<feature type="region of interest" description="Disordered" evidence="1">
    <location>
        <begin position="295"/>
        <end position="454"/>
    </location>
</feature>
<dbReference type="Proteomes" id="UP001215598">
    <property type="component" value="Unassembled WGS sequence"/>
</dbReference>
<feature type="compositionally biased region" description="Low complexity" evidence="1">
    <location>
        <begin position="398"/>
        <end position="442"/>
    </location>
</feature>